<keyword evidence="3" id="KW-0328">Glycosyltransferase</keyword>
<dbReference type="EC" id="2.4.-.-" evidence="3"/>
<evidence type="ECO:0000259" key="1">
    <source>
        <dbReference type="Pfam" id="PF00534"/>
    </source>
</evidence>
<proteinExistence type="predicted"/>
<dbReference type="PANTHER" id="PTHR45947">
    <property type="entry name" value="SULFOQUINOVOSYL TRANSFERASE SQD2"/>
    <property type="match status" value="1"/>
</dbReference>
<name>A0ABU2ZH94_9SPHN</name>
<keyword evidence="4" id="KW-1185">Reference proteome</keyword>
<dbReference type="RefSeq" id="WP_311340301.1">
    <property type="nucleotide sequence ID" value="NZ_JAVRHS010000003.1"/>
</dbReference>
<evidence type="ECO:0000313" key="3">
    <source>
        <dbReference type="EMBL" id="MDT0575731.1"/>
    </source>
</evidence>
<organism evidence="3 4">
    <name type="scientific">Croceicoccus esteveae</name>
    <dbReference type="NCBI Taxonomy" id="3075597"/>
    <lineage>
        <taxon>Bacteria</taxon>
        <taxon>Pseudomonadati</taxon>
        <taxon>Pseudomonadota</taxon>
        <taxon>Alphaproteobacteria</taxon>
        <taxon>Sphingomonadales</taxon>
        <taxon>Erythrobacteraceae</taxon>
        <taxon>Croceicoccus</taxon>
    </lineage>
</organism>
<reference evidence="3 4" key="1">
    <citation type="submission" date="2023-09" db="EMBL/GenBank/DDBJ databases">
        <authorList>
            <person name="Rey-Velasco X."/>
        </authorList>
    </citation>
    <scope>NUCLEOTIDE SEQUENCE [LARGE SCALE GENOMIC DNA]</scope>
    <source>
        <strain evidence="3 4">F390</strain>
    </source>
</reference>
<dbReference type="InterPro" id="IPR050194">
    <property type="entry name" value="Glycosyltransferase_grp1"/>
</dbReference>
<dbReference type="Pfam" id="PF13579">
    <property type="entry name" value="Glyco_trans_4_4"/>
    <property type="match status" value="1"/>
</dbReference>
<dbReference type="SUPFAM" id="SSF53756">
    <property type="entry name" value="UDP-Glycosyltransferase/glycogen phosphorylase"/>
    <property type="match status" value="1"/>
</dbReference>
<evidence type="ECO:0000259" key="2">
    <source>
        <dbReference type="Pfam" id="PF13579"/>
    </source>
</evidence>
<keyword evidence="3" id="KW-0808">Transferase</keyword>
<dbReference type="EMBL" id="JAVRHS010000003">
    <property type="protein sequence ID" value="MDT0575731.1"/>
    <property type="molecule type" value="Genomic_DNA"/>
</dbReference>
<dbReference type="Gene3D" id="3.40.50.2000">
    <property type="entry name" value="Glycogen Phosphorylase B"/>
    <property type="match status" value="2"/>
</dbReference>
<feature type="domain" description="Glycosyl transferase family 1" evidence="1">
    <location>
        <begin position="191"/>
        <end position="345"/>
    </location>
</feature>
<gene>
    <name evidence="3" type="ORF">RM533_05990</name>
</gene>
<dbReference type="InterPro" id="IPR028098">
    <property type="entry name" value="Glyco_trans_4-like_N"/>
</dbReference>
<dbReference type="Pfam" id="PF00534">
    <property type="entry name" value="Glycos_transf_1"/>
    <property type="match status" value="1"/>
</dbReference>
<dbReference type="PANTHER" id="PTHR45947:SF3">
    <property type="entry name" value="SULFOQUINOVOSYL TRANSFERASE SQD2"/>
    <property type="match status" value="1"/>
</dbReference>
<sequence>MTRLRIGLLTASASRLGGGVFEAVVQQAQMIEAVGHTPVIIALGDKFSMADRPRFKGAEVVTCTVLGPASIGYAPQLVGHLHRLRLDVLHLHGIWMYPSRAGAVWARQSRRPYIISPHGMLAPWITARGRWKKALARTYYERSGWRQADLLHALTTAEAQDIMRECGRTDTAVIPNAGPPPGAPRDTLPAPIISFVGRIHPKKNLNSLIRAWAMLQAADALPPAAQLVIAGWGNQAQVAALQQRIGDVANVRFIGPVTGAAKQSLMERSRFAILPSLSEGLPMAVLEAWAAPVPVLMSKHCQLPEGFNQGGAIDCGTTANDIAAALRTAFAMDDRKWHAMAQAAQRLASTRFDRSRIAQLWNHTYEGLVSPKGRADAGKEIAGSSIADRRSS</sequence>
<evidence type="ECO:0000313" key="4">
    <source>
        <dbReference type="Proteomes" id="UP001259803"/>
    </source>
</evidence>
<dbReference type="InterPro" id="IPR001296">
    <property type="entry name" value="Glyco_trans_1"/>
</dbReference>
<comment type="caution">
    <text evidence="3">The sequence shown here is derived from an EMBL/GenBank/DDBJ whole genome shotgun (WGS) entry which is preliminary data.</text>
</comment>
<protein>
    <submittedName>
        <fullName evidence="3">Glycosyltransferase</fullName>
        <ecNumber evidence="3">2.4.-.-</ecNumber>
    </submittedName>
</protein>
<dbReference type="Proteomes" id="UP001259803">
    <property type="component" value="Unassembled WGS sequence"/>
</dbReference>
<feature type="domain" description="Glycosyltransferase subfamily 4-like N-terminal" evidence="2">
    <location>
        <begin position="18"/>
        <end position="176"/>
    </location>
</feature>
<accession>A0ABU2ZH94</accession>
<dbReference type="GO" id="GO:0016757">
    <property type="term" value="F:glycosyltransferase activity"/>
    <property type="evidence" value="ECO:0007669"/>
    <property type="project" value="UniProtKB-KW"/>
</dbReference>